<comment type="caution">
    <text evidence="1">The sequence shown here is derived from an EMBL/GenBank/DDBJ whole genome shotgun (WGS) entry which is preliminary data.</text>
</comment>
<evidence type="ECO:0000313" key="1">
    <source>
        <dbReference type="EMBL" id="GGC54146.1"/>
    </source>
</evidence>
<dbReference type="Proteomes" id="UP000641514">
    <property type="component" value="Unassembled WGS sequence"/>
</dbReference>
<dbReference type="AlphaFoldDB" id="A0A916U060"/>
<proteinExistence type="predicted"/>
<accession>A0A916U060</accession>
<reference evidence="1" key="1">
    <citation type="journal article" date="2014" name="Int. J. Syst. Evol. Microbiol.">
        <title>Complete genome sequence of Corynebacterium casei LMG S-19264T (=DSM 44701T), isolated from a smear-ripened cheese.</title>
        <authorList>
            <consortium name="US DOE Joint Genome Institute (JGI-PGF)"/>
            <person name="Walter F."/>
            <person name="Albersmeier A."/>
            <person name="Kalinowski J."/>
            <person name="Ruckert C."/>
        </authorList>
    </citation>
    <scope>NUCLEOTIDE SEQUENCE</scope>
    <source>
        <strain evidence="1">CGMCC 1.15478</strain>
    </source>
</reference>
<keyword evidence="2" id="KW-1185">Reference proteome</keyword>
<reference evidence="1" key="2">
    <citation type="submission" date="2020-09" db="EMBL/GenBank/DDBJ databases">
        <authorList>
            <person name="Sun Q."/>
            <person name="Zhou Y."/>
        </authorList>
    </citation>
    <scope>NUCLEOTIDE SEQUENCE</scope>
    <source>
        <strain evidence="1">CGMCC 1.15478</strain>
    </source>
</reference>
<dbReference type="EMBL" id="BMJH01000001">
    <property type="protein sequence ID" value="GGC54146.1"/>
    <property type="molecule type" value="Genomic_DNA"/>
</dbReference>
<gene>
    <name evidence="1" type="ORF">GCM10011410_03090</name>
</gene>
<organism evidence="1 2">
    <name type="scientific">Hoyosella rhizosphaerae</name>
    <dbReference type="NCBI Taxonomy" id="1755582"/>
    <lineage>
        <taxon>Bacteria</taxon>
        <taxon>Bacillati</taxon>
        <taxon>Actinomycetota</taxon>
        <taxon>Actinomycetes</taxon>
        <taxon>Mycobacteriales</taxon>
        <taxon>Hoyosellaceae</taxon>
        <taxon>Hoyosella</taxon>
    </lineage>
</organism>
<evidence type="ECO:0000313" key="2">
    <source>
        <dbReference type="Proteomes" id="UP000641514"/>
    </source>
</evidence>
<protein>
    <submittedName>
        <fullName evidence="1">Uncharacterized protein</fullName>
    </submittedName>
</protein>
<sequence>MALSAEAGDVDSAMDAAIMAAHEARRRLLDFIDLSIRYVMNTLVEQAISVSWSRSE</sequence>
<name>A0A916U060_9ACTN</name>